<evidence type="ECO:0000313" key="1">
    <source>
        <dbReference type="Proteomes" id="UP000095280"/>
    </source>
</evidence>
<protein>
    <submittedName>
        <fullName evidence="2 3">Cytochrome b</fullName>
    </submittedName>
</protein>
<evidence type="ECO:0000313" key="3">
    <source>
        <dbReference type="WBParaSite" id="maker-uti_cns_0005555-snap-gene-0.11-mRNA-1"/>
    </source>
</evidence>
<proteinExistence type="predicted"/>
<name>A0A1I8HDX3_9PLAT</name>
<organism evidence="1 3">
    <name type="scientific">Macrostomum lignano</name>
    <dbReference type="NCBI Taxonomy" id="282301"/>
    <lineage>
        <taxon>Eukaryota</taxon>
        <taxon>Metazoa</taxon>
        <taxon>Spiralia</taxon>
        <taxon>Lophotrochozoa</taxon>
        <taxon>Platyhelminthes</taxon>
        <taxon>Rhabditophora</taxon>
        <taxon>Macrostomorpha</taxon>
        <taxon>Macrostomida</taxon>
        <taxon>Macrostomidae</taxon>
        <taxon>Macrostomum</taxon>
    </lineage>
</organism>
<accession>A0A1I8HDX3</accession>
<dbReference type="WBParaSite" id="maker-uti_cns_0005555-snap-gene-0.11-mRNA-1">
    <property type="protein sequence ID" value="maker-uti_cns_0005555-snap-gene-0.11-mRNA-1"/>
    <property type="gene ID" value="maker-uti_cns_0005555-snap-gene-0.11"/>
</dbReference>
<keyword evidence="1" id="KW-1185">Reference proteome</keyword>
<dbReference type="Proteomes" id="UP000095280">
    <property type="component" value="Unplaced"/>
</dbReference>
<reference evidence="2 3" key="1">
    <citation type="submission" date="2016-11" db="UniProtKB">
        <authorList>
            <consortium name="WormBaseParasite"/>
        </authorList>
    </citation>
    <scope>IDENTIFICATION</scope>
</reference>
<sequence>MKALTMSARLLRTMARKSNLKFTEEAK</sequence>
<evidence type="ECO:0000313" key="2">
    <source>
        <dbReference type="WBParaSite" id="maker-uti_cns_0003231-snap-gene-0.2-mRNA-1"/>
    </source>
</evidence>
<dbReference type="WBParaSite" id="maker-uti_cns_0003231-snap-gene-0.2-mRNA-1">
    <property type="protein sequence ID" value="maker-uti_cns_0003231-snap-gene-0.2-mRNA-1"/>
    <property type="gene ID" value="maker-uti_cns_0003231-snap-gene-0.2"/>
</dbReference>
<dbReference type="AlphaFoldDB" id="A0A1I8HDX3"/>